<dbReference type="AlphaFoldDB" id="A0A318GXX4"/>
<dbReference type="Proteomes" id="UP000247781">
    <property type="component" value="Unassembled WGS sequence"/>
</dbReference>
<accession>A0A318GXX4</accession>
<evidence type="ECO:0008006" key="4">
    <source>
        <dbReference type="Google" id="ProtNLM"/>
    </source>
</evidence>
<comment type="caution">
    <text evidence="2">The sequence shown here is derived from an EMBL/GenBank/DDBJ whole genome shotgun (WGS) entry which is preliminary data.</text>
</comment>
<reference evidence="2 3" key="2">
    <citation type="submission" date="2018-06" db="EMBL/GenBank/DDBJ databases">
        <title>Sequencing of bacterial isolates from soil warming experiment in Harvard Forest, Massachusetts, USA.</title>
        <authorList>
            <person name="Deangelis K.PhD."/>
        </authorList>
    </citation>
    <scope>NUCLEOTIDE SEQUENCE [LARGE SCALE GENOMIC DNA]</scope>
    <source>
        <strain evidence="2 3">GAS496</strain>
    </source>
</reference>
<proteinExistence type="predicted"/>
<keyword evidence="3" id="KW-1185">Reference proteome</keyword>
<sequence>MFISVIALAALAALGTLGVLGGRPVPSVISVKSVDTSTSSTATTTVTQPTPTSSTASTSSTTSTSTQTPTAPSPLDKLYSVLPPGYNSTLCAPSGNPSAQALATVDCGQLDQAGGPTSARFSLFADANSLASQFQDGVNDDAVSQCPGSIDSPRSWHYDATPAFSAGSLACGTRNNVPDLTWTKNDVLLLGDVQGPDLDSLYGWWLSLG</sequence>
<evidence type="ECO:0000256" key="1">
    <source>
        <dbReference type="SAM" id="MobiDB-lite"/>
    </source>
</evidence>
<feature type="region of interest" description="Disordered" evidence="1">
    <location>
        <begin position="38"/>
        <end position="76"/>
    </location>
</feature>
<evidence type="ECO:0000313" key="3">
    <source>
        <dbReference type="Proteomes" id="UP000247781"/>
    </source>
</evidence>
<gene>
    <name evidence="2" type="ORF">C8E89_1672</name>
</gene>
<name>A0A318GXX4_9MYCO</name>
<reference evidence="3" key="1">
    <citation type="submission" date="2018-05" db="EMBL/GenBank/DDBJ databases">
        <authorList>
            <person name="Deangelis K."/>
            <person name="Huntemann M."/>
            <person name="Clum A."/>
            <person name="Pillay M."/>
            <person name="Palaniappan K."/>
            <person name="Varghese N."/>
            <person name="Mikhailova N."/>
            <person name="Stamatis D."/>
            <person name="Reddy T."/>
            <person name="Daum C."/>
            <person name="Shapiro N."/>
            <person name="Ivanova N."/>
            <person name="Kyrpides N."/>
            <person name="Woyke T."/>
        </authorList>
    </citation>
    <scope>NUCLEOTIDE SEQUENCE [LARGE SCALE GENOMIC DNA]</scope>
    <source>
        <strain evidence="3">GAS496</strain>
    </source>
</reference>
<evidence type="ECO:0000313" key="2">
    <source>
        <dbReference type="EMBL" id="PXW94509.1"/>
    </source>
</evidence>
<feature type="compositionally biased region" description="Low complexity" evidence="1">
    <location>
        <begin position="38"/>
        <end position="74"/>
    </location>
</feature>
<dbReference type="EMBL" id="QJJU01000067">
    <property type="protein sequence ID" value="PXW94509.1"/>
    <property type="molecule type" value="Genomic_DNA"/>
</dbReference>
<organism evidence="2 3">
    <name type="scientific">Mycolicibacterium moriokaense</name>
    <dbReference type="NCBI Taxonomy" id="39691"/>
    <lineage>
        <taxon>Bacteria</taxon>
        <taxon>Bacillati</taxon>
        <taxon>Actinomycetota</taxon>
        <taxon>Actinomycetes</taxon>
        <taxon>Mycobacteriales</taxon>
        <taxon>Mycobacteriaceae</taxon>
        <taxon>Mycolicibacterium</taxon>
    </lineage>
</organism>
<protein>
    <recommendedName>
        <fullName evidence="4">Serine/threonine protein kinase</fullName>
    </recommendedName>
</protein>